<feature type="region of interest" description="Disordered" evidence="1">
    <location>
        <begin position="127"/>
        <end position="367"/>
    </location>
</feature>
<dbReference type="AlphaFoldDB" id="M3B1P5"/>
<feature type="compositionally biased region" description="Pro residues" evidence="1">
    <location>
        <begin position="266"/>
        <end position="275"/>
    </location>
</feature>
<evidence type="ECO:0000313" key="2">
    <source>
        <dbReference type="EMBL" id="EME83273.1"/>
    </source>
</evidence>
<dbReference type="HOGENOM" id="CLU_008468_1_0_1"/>
<feature type="compositionally biased region" description="Pro residues" evidence="1">
    <location>
        <begin position="230"/>
        <end position="240"/>
    </location>
</feature>
<dbReference type="KEGG" id="pfj:MYCFIDRAFT_89204"/>
<sequence>MNQARSGQQPQMQGQNQSVEVYSQAMQQQMQSAMQRASSSNANKGMPQNPAMGPGGAQSSPMTQDNFNANGELYSNNARTGMPQNGAMGGGQQGANNGNHALQDYQMQLMLLEQQNKKRLLMARQEQDSMAHPTGVPGPNGGRGSPQPGMIDPANPAMQPQMMRGPNGQVMMRPPSSHPMPGGQMTAQQLDMLRQQQQQQGQMMPNGANWQQGGPQPPPGQMMPGQQPGQPGPPGQPPNMTPRQGNMPPPPAPANAAQGGTQPSSPAQPPAPPTPSQQNKAKPGAKKAAENKKGPAAAKKEENAPPTPTPPPPVTPSNAASFNQNKNVQGMPNGQPNPAQQQNQQQGNAGQPSADMGMAPFGDLGGDQNNFMDFANIESGDVLDNFDFDSFLNNTGGDEGLGFDANFAFGDGIEADIGGN</sequence>
<feature type="region of interest" description="Disordered" evidence="1">
    <location>
        <begin position="1"/>
        <end position="71"/>
    </location>
</feature>
<evidence type="ECO:0000256" key="1">
    <source>
        <dbReference type="SAM" id="MobiDB-lite"/>
    </source>
</evidence>
<dbReference type="Proteomes" id="UP000016932">
    <property type="component" value="Unassembled WGS sequence"/>
</dbReference>
<feature type="compositionally biased region" description="Polar residues" evidence="1">
    <location>
        <begin position="317"/>
        <end position="328"/>
    </location>
</feature>
<feature type="compositionally biased region" description="Basic and acidic residues" evidence="1">
    <location>
        <begin position="287"/>
        <end position="303"/>
    </location>
</feature>
<gene>
    <name evidence="2" type="ORF">MYCFIDRAFT_89204</name>
</gene>
<dbReference type="EMBL" id="KB446558">
    <property type="protein sequence ID" value="EME83273.1"/>
    <property type="molecule type" value="Genomic_DNA"/>
</dbReference>
<dbReference type="STRING" id="383855.M3B1P5"/>
<dbReference type="RefSeq" id="XP_007926553.1">
    <property type="nucleotide sequence ID" value="XM_007928362.1"/>
</dbReference>
<protein>
    <submittedName>
        <fullName evidence="2">Uncharacterized protein</fullName>
    </submittedName>
</protein>
<proteinExistence type="predicted"/>
<dbReference type="OrthoDB" id="5600002at2759"/>
<accession>M3B1P5</accession>
<feature type="compositionally biased region" description="Pro residues" evidence="1">
    <location>
        <begin position="305"/>
        <end position="315"/>
    </location>
</feature>
<feature type="compositionally biased region" description="Low complexity" evidence="1">
    <location>
        <begin position="1"/>
        <end position="40"/>
    </location>
</feature>
<dbReference type="VEuPathDB" id="FungiDB:MYCFIDRAFT_89204"/>
<dbReference type="GeneID" id="19342783"/>
<feature type="compositionally biased region" description="Polar residues" evidence="1">
    <location>
        <begin position="57"/>
        <end position="71"/>
    </location>
</feature>
<organism evidence="2 3">
    <name type="scientific">Pseudocercospora fijiensis (strain CIRAD86)</name>
    <name type="common">Black leaf streak disease fungus</name>
    <name type="synonym">Mycosphaerella fijiensis</name>
    <dbReference type="NCBI Taxonomy" id="383855"/>
    <lineage>
        <taxon>Eukaryota</taxon>
        <taxon>Fungi</taxon>
        <taxon>Dikarya</taxon>
        <taxon>Ascomycota</taxon>
        <taxon>Pezizomycotina</taxon>
        <taxon>Dothideomycetes</taxon>
        <taxon>Dothideomycetidae</taxon>
        <taxon>Mycosphaerellales</taxon>
        <taxon>Mycosphaerellaceae</taxon>
        <taxon>Pseudocercospora</taxon>
    </lineage>
</organism>
<evidence type="ECO:0000313" key="3">
    <source>
        <dbReference type="Proteomes" id="UP000016932"/>
    </source>
</evidence>
<feature type="compositionally biased region" description="Low complexity" evidence="1">
    <location>
        <begin position="254"/>
        <end position="265"/>
    </location>
</feature>
<keyword evidence="3" id="KW-1185">Reference proteome</keyword>
<feature type="compositionally biased region" description="Low complexity" evidence="1">
    <location>
        <begin position="329"/>
        <end position="352"/>
    </location>
</feature>
<name>M3B1P5_PSEFD</name>
<reference evidence="2 3" key="1">
    <citation type="journal article" date="2012" name="PLoS Pathog.">
        <title>Diverse lifestyles and strategies of plant pathogenesis encoded in the genomes of eighteen Dothideomycetes fungi.</title>
        <authorList>
            <person name="Ohm R.A."/>
            <person name="Feau N."/>
            <person name="Henrissat B."/>
            <person name="Schoch C.L."/>
            <person name="Horwitz B.A."/>
            <person name="Barry K.W."/>
            <person name="Condon B.J."/>
            <person name="Copeland A.C."/>
            <person name="Dhillon B."/>
            <person name="Glaser F."/>
            <person name="Hesse C.N."/>
            <person name="Kosti I."/>
            <person name="LaButti K."/>
            <person name="Lindquist E.A."/>
            <person name="Lucas S."/>
            <person name="Salamov A.A."/>
            <person name="Bradshaw R.E."/>
            <person name="Ciuffetti L."/>
            <person name="Hamelin R.C."/>
            <person name="Kema G.H.J."/>
            <person name="Lawrence C."/>
            <person name="Scott J.A."/>
            <person name="Spatafora J.W."/>
            <person name="Turgeon B.G."/>
            <person name="de Wit P.J.G.M."/>
            <person name="Zhong S."/>
            <person name="Goodwin S.B."/>
            <person name="Grigoriev I.V."/>
        </authorList>
    </citation>
    <scope>NUCLEOTIDE SEQUENCE [LARGE SCALE GENOMIC DNA]</scope>
    <source>
        <strain evidence="2 3">CIRAD86</strain>
    </source>
</reference>
<dbReference type="eggNOG" id="ENOG502R28W">
    <property type="taxonomic scope" value="Eukaryota"/>
</dbReference>
<feature type="compositionally biased region" description="Low complexity" evidence="1">
    <location>
        <begin position="188"/>
        <end position="204"/>
    </location>
</feature>